<protein>
    <recommendedName>
        <fullName evidence="10">Elongation of fatty acids protein</fullName>
        <ecNumber evidence="10">2.3.1.-</ecNumber>
    </recommendedName>
</protein>
<evidence type="ECO:0000256" key="5">
    <source>
        <dbReference type="ARBA" id="ARBA00022832"/>
    </source>
</evidence>
<dbReference type="GO" id="GO:0034626">
    <property type="term" value="P:fatty acid elongation, polyunsaturated fatty acid"/>
    <property type="evidence" value="ECO:0007669"/>
    <property type="project" value="TreeGrafter"/>
</dbReference>
<keyword evidence="4 10" id="KW-0812">Transmembrane</keyword>
<dbReference type="PROSITE" id="PS01188">
    <property type="entry name" value="ELO"/>
    <property type="match status" value="1"/>
</dbReference>
<comment type="similarity">
    <text evidence="10">Belongs to the ELO family.</text>
</comment>
<keyword evidence="13" id="KW-1185">Reference proteome</keyword>
<evidence type="ECO:0000256" key="10">
    <source>
        <dbReference type="RuleBase" id="RU361115"/>
    </source>
</evidence>
<keyword evidence="5 10" id="KW-0276">Fatty acid metabolism</keyword>
<evidence type="ECO:0000256" key="7">
    <source>
        <dbReference type="ARBA" id="ARBA00023098"/>
    </source>
</evidence>
<proteinExistence type="inferred from homology"/>
<dbReference type="GO" id="GO:0005789">
    <property type="term" value="C:endoplasmic reticulum membrane"/>
    <property type="evidence" value="ECO:0007669"/>
    <property type="project" value="TreeGrafter"/>
</dbReference>
<feature type="region of interest" description="Disordered" evidence="11">
    <location>
        <begin position="340"/>
        <end position="361"/>
    </location>
</feature>
<dbReference type="EC" id="2.3.1.-" evidence="10"/>
<feature type="transmembrane region" description="Helical" evidence="10">
    <location>
        <begin position="50"/>
        <end position="74"/>
    </location>
</feature>
<name>A0A9W7L540_9STRA</name>
<gene>
    <name evidence="12" type="ORF">TrCOL_g2243</name>
</gene>
<evidence type="ECO:0000256" key="2">
    <source>
        <dbReference type="ARBA" id="ARBA00022516"/>
    </source>
</evidence>
<evidence type="ECO:0000313" key="12">
    <source>
        <dbReference type="EMBL" id="GMI30663.1"/>
    </source>
</evidence>
<dbReference type="GO" id="GO:0042761">
    <property type="term" value="P:very long-chain fatty acid biosynthetic process"/>
    <property type="evidence" value="ECO:0007669"/>
    <property type="project" value="TreeGrafter"/>
</dbReference>
<keyword evidence="6 10" id="KW-1133">Transmembrane helix</keyword>
<evidence type="ECO:0000256" key="6">
    <source>
        <dbReference type="ARBA" id="ARBA00022989"/>
    </source>
</evidence>
<dbReference type="GO" id="GO:0009922">
    <property type="term" value="F:fatty acid elongase activity"/>
    <property type="evidence" value="ECO:0007669"/>
    <property type="project" value="InterPro"/>
</dbReference>
<evidence type="ECO:0000256" key="1">
    <source>
        <dbReference type="ARBA" id="ARBA00004141"/>
    </source>
</evidence>
<comment type="catalytic activity">
    <reaction evidence="10">
        <text>an acyl-CoA + malonyl-CoA + H(+) = a 3-oxoacyl-CoA + CO2 + CoA</text>
        <dbReference type="Rhea" id="RHEA:50252"/>
        <dbReference type="ChEBI" id="CHEBI:15378"/>
        <dbReference type="ChEBI" id="CHEBI:16526"/>
        <dbReference type="ChEBI" id="CHEBI:57287"/>
        <dbReference type="ChEBI" id="CHEBI:57384"/>
        <dbReference type="ChEBI" id="CHEBI:58342"/>
        <dbReference type="ChEBI" id="CHEBI:90726"/>
    </reaction>
    <physiologicalReaction direction="left-to-right" evidence="10">
        <dbReference type="Rhea" id="RHEA:50253"/>
    </physiologicalReaction>
</comment>
<keyword evidence="9 10" id="KW-0275">Fatty acid biosynthesis</keyword>
<accession>A0A9W7L540</accession>
<feature type="transmembrane region" description="Helical" evidence="10">
    <location>
        <begin position="86"/>
        <end position="104"/>
    </location>
</feature>
<dbReference type="EMBL" id="BRYA01000001">
    <property type="protein sequence ID" value="GMI30663.1"/>
    <property type="molecule type" value="Genomic_DNA"/>
</dbReference>
<evidence type="ECO:0000313" key="13">
    <source>
        <dbReference type="Proteomes" id="UP001165065"/>
    </source>
</evidence>
<dbReference type="PANTHER" id="PTHR11157:SF126">
    <property type="entry name" value="ELONGATION OF VERY LONG CHAIN FATTY ACIDS PROTEIN"/>
    <property type="match status" value="1"/>
</dbReference>
<dbReference type="InterPro" id="IPR030457">
    <property type="entry name" value="ELO_CS"/>
</dbReference>
<feature type="transmembrane region" description="Helical" evidence="10">
    <location>
        <begin position="244"/>
        <end position="266"/>
    </location>
</feature>
<keyword evidence="7 10" id="KW-0443">Lipid metabolism</keyword>
<dbReference type="GO" id="GO:0034625">
    <property type="term" value="P:fatty acid elongation, monounsaturated fatty acid"/>
    <property type="evidence" value="ECO:0007669"/>
    <property type="project" value="TreeGrafter"/>
</dbReference>
<feature type="transmembrane region" description="Helical" evidence="10">
    <location>
        <begin position="12"/>
        <end position="30"/>
    </location>
</feature>
<sequence length="361" mass="40294">MKSKSDVQEPSSLVARMSCAGILVALLSIWCKFAFVDETNYPPIGELHSWKVPMCLTLSYLLSLPLLKLLSPLIPNPKSLLLETMVLYNATQVLLNGWTVYYILHALYNGHPIVGDVKATTCSLAVWVHYADKYLEFFDTYFMLLRGNFSQVTFLHVYHHTTIAWAWWSGMYLYPTGDAYFGALLNSWIHVMMYSYYALTLMGVKCPWKKYLTMAQLVQFASVVVYTGFCLGVNYRKGQLEGRHVLACGIQVGEMVSLFILFSSFYKRSYKGSKGSDKSGSTKPGDIKDECNAAIAESVNSNMYVDECHAAVKSLVAPVKGAVELGPGKAMEMTAKSTKKEIENAKRTGKGVSRPSWSFLG</sequence>
<keyword evidence="3 10" id="KW-0808">Transferase</keyword>
<evidence type="ECO:0000256" key="4">
    <source>
        <dbReference type="ARBA" id="ARBA00022692"/>
    </source>
</evidence>
<dbReference type="PANTHER" id="PTHR11157">
    <property type="entry name" value="FATTY ACID ACYL TRANSFERASE-RELATED"/>
    <property type="match status" value="1"/>
</dbReference>
<evidence type="ECO:0000256" key="8">
    <source>
        <dbReference type="ARBA" id="ARBA00023136"/>
    </source>
</evidence>
<comment type="subcellular location">
    <subcellularLocation>
        <location evidence="1">Membrane</location>
        <topology evidence="1">Multi-pass membrane protein</topology>
    </subcellularLocation>
</comment>
<dbReference type="Pfam" id="PF01151">
    <property type="entry name" value="ELO"/>
    <property type="match status" value="1"/>
</dbReference>
<feature type="transmembrane region" description="Helical" evidence="10">
    <location>
        <begin position="211"/>
        <end position="229"/>
    </location>
</feature>
<dbReference type="GO" id="GO:0030148">
    <property type="term" value="P:sphingolipid biosynthetic process"/>
    <property type="evidence" value="ECO:0007669"/>
    <property type="project" value="TreeGrafter"/>
</dbReference>
<feature type="transmembrane region" description="Helical" evidence="10">
    <location>
        <begin position="179"/>
        <end position="199"/>
    </location>
</feature>
<evidence type="ECO:0000256" key="3">
    <source>
        <dbReference type="ARBA" id="ARBA00022679"/>
    </source>
</evidence>
<evidence type="ECO:0000256" key="9">
    <source>
        <dbReference type="ARBA" id="ARBA00023160"/>
    </source>
</evidence>
<comment type="caution">
    <text evidence="12">The sequence shown here is derived from an EMBL/GenBank/DDBJ whole genome shotgun (WGS) entry which is preliminary data.</text>
</comment>
<keyword evidence="2 10" id="KW-0444">Lipid biosynthesis</keyword>
<dbReference type="GO" id="GO:0019367">
    <property type="term" value="P:fatty acid elongation, saturated fatty acid"/>
    <property type="evidence" value="ECO:0007669"/>
    <property type="project" value="TreeGrafter"/>
</dbReference>
<dbReference type="AlphaFoldDB" id="A0A9W7L540"/>
<reference evidence="13" key="1">
    <citation type="journal article" date="2023" name="Commun. Biol.">
        <title>Genome analysis of Parmales, the sister group of diatoms, reveals the evolutionary specialization of diatoms from phago-mixotrophs to photoautotrophs.</title>
        <authorList>
            <person name="Ban H."/>
            <person name="Sato S."/>
            <person name="Yoshikawa S."/>
            <person name="Yamada K."/>
            <person name="Nakamura Y."/>
            <person name="Ichinomiya M."/>
            <person name="Sato N."/>
            <person name="Blanc-Mathieu R."/>
            <person name="Endo H."/>
            <person name="Kuwata A."/>
            <person name="Ogata H."/>
        </authorList>
    </citation>
    <scope>NUCLEOTIDE SEQUENCE [LARGE SCALE GENOMIC DNA]</scope>
</reference>
<dbReference type="Proteomes" id="UP001165065">
    <property type="component" value="Unassembled WGS sequence"/>
</dbReference>
<keyword evidence="8 10" id="KW-0472">Membrane</keyword>
<dbReference type="InterPro" id="IPR002076">
    <property type="entry name" value="ELO_fam"/>
</dbReference>
<organism evidence="12 13">
    <name type="scientific">Triparma columacea</name>
    <dbReference type="NCBI Taxonomy" id="722753"/>
    <lineage>
        <taxon>Eukaryota</taxon>
        <taxon>Sar</taxon>
        <taxon>Stramenopiles</taxon>
        <taxon>Ochrophyta</taxon>
        <taxon>Bolidophyceae</taxon>
        <taxon>Parmales</taxon>
        <taxon>Triparmaceae</taxon>
        <taxon>Triparma</taxon>
    </lineage>
</organism>
<evidence type="ECO:0000256" key="11">
    <source>
        <dbReference type="SAM" id="MobiDB-lite"/>
    </source>
</evidence>
<dbReference type="OrthoDB" id="434092at2759"/>